<comment type="caution">
    <text evidence="2">The sequence shown here is derived from an EMBL/GenBank/DDBJ whole genome shotgun (WGS) entry which is preliminary data.</text>
</comment>
<protein>
    <submittedName>
        <fullName evidence="2">Uncharacterized protein</fullName>
    </submittedName>
</protein>
<evidence type="ECO:0000313" key="2">
    <source>
        <dbReference type="EMBL" id="PZR06068.1"/>
    </source>
</evidence>
<name>A0A2W5UAR8_9BACT</name>
<reference evidence="2 3" key="1">
    <citation type="submission" date="2017-08" db="EMBL/GenBank/DDBJ databases">
        <title>Infants hospitalized years apart are colonized by the same room-sourced microbial strains.</title>
        <authorList>
            <person name="Brooks B."/>
            <person name="Olm M.R."/>
            <person name="Firek B.A."/>
            <person name="Baker R."/>
            <person name="Thomas B.C."/>
            <person name="Morowitz M.J."/>
            <person name="Banfield J.F."/>
        </authorList>
    </citation>
    <scope>NUCLEOTIDE SEQUENCE [LARGE SCALE GENOMIC DNA]</scope>
    <source>
        <strain evidence="2">S2_003_000_R2_14</strain>
    </source>
</reference>
<dbReference type="AlphaFoldDB" id="A0A2W5UAR8"/>
<sequence length="85" mass="8864">MVDVAGQPQSVTFKPAVTNVEVMLMGDASLRVMLVNGRGLDPKAFMATVGSMTTVPAKVGAPTPVKPCESNASRSGKRCPTSDRD</sequence>
<proteinExistence type="predicted"/>
<feature type="region of interest" description="Disordered" evidence="1">
    <location>
        <begin position="58"/>
        <end position="85"/>
    </location>
</feature>
<accession>A0A2W5UAR8</accession>
<organism evidence="2 3">
    <name type="scientific">Archangium gephyra</name>
    <dbReference type="NCBI Taxonomy" id="48"/>
    <lineage>
        <taxon>Bacteria</taxon>
        <taxon>Pseudomonadati</taxon>
        <taxon>Myxococcota</taxon>
        <taxon>Myxococcia</taxon>
        <taxon>Myxococcales</taxon>
        <taxon>Cystobacterineae</taxon>
        <taxon>Archangiaceae</taxon>
        <taxon>Archangium</taxon>
    </lineage>
</organism>
<dbReference type="EMBL" id="QFQP01000040">
    <property type="protein sequence ID" value="PZR06068.1"/>
    <property type="molecule type" value="Genomic_DNA"/>
</dbReference>
<evidence type="ECO:0000313" key="3">
    <source>
        <dbReference type="Proteomes" id="UP000249061"/>
    </source>
</evidence>
<gene>
    <name evidence="2" type="ORF">DI536_31080</name>
</gene>
<dbReference type="Proteomes" id="UP000249061">
    <property type="component" value="Unassembled WGS sequence"/>
</dbReference>
<evidence type="ECO:0000256" key="1">
    <source>
        <dbReference type="SAM" id="MobiDB-lite"/>
    </source>
</evidence>